<keyword evidence="3" id="KW-0732">Signal</keyword>
<feature type="compositionally biased region" description="Polar residues" evidence="1">
    <location>
        <begin position="35"/>
        <end position="62"/>
    </location>
</feature>
<dbReference type="STRING" id="81972.D7MJD1"/>
<keyword evidence="2" id="KW-0472">Membrane</keyword>
<keyword evidence="2" id="KW-0812">Transmembrane</keyword>
<keyword evidence="2" id="KW-1133">Transmembrane helix</keyword>
<feature type="transmembrane region" description="Helical" evidence="2">
    <location>
        <begin position="338"/>
        <end position="359"/>
    </location>
</feature>
<keyword evidence="5" id="KW-1185">Reference proteome</keyword>
<feature type="transmembrane region" description="Helical" evidence="2">
    <location>
        <begin position="392"/>
        <end position="411"/>
    </location>
</feature>
<proteinExistence type="predicted"/>
<evidence type="ECO:0000256" key="2">
    <source>
        <dbReference type="SAM" id="Phobius"/>
    </source>
</evidence>
<feature type="chain" id="PRO_5003103277" evidence="3">
    <location>
        <begin position="19"/>
        <end position="413"/>
    </location>
</feature>
<feature type="transmembrane region" description="Helical" evidence="2">
    <location>
        <begin position="366"/>
        <end position="386"/>
    </location>
</feature>
<name>D7MJD1_ARALL</name>
<feature type="region of interest" description="Disordered" evidence="1">
    <location>
        <begin position="33"/>
        <end position="279"/>
    </location>
</feature>
<feature type="compositionally biased region" description="Polar residues" evidence="1">
    <location>
        <begin position="214"/>
        <end position="223"/>
    </location>
</feature>
<evidence type="ECO:0000256" key="1">
    <source>
        <dbReference type="SAM" id="MobiDB-lite"/>
    </source>
</evidence>
<gene>
    <name evidence="4" type="ORF">ARALYDRAFT_916265</name>
</gene>
<evidence type="ECO:0000256" key="3">
    <source>
        <dbReference type="SAM" id="SignalP"/>
    </source>
</evidence>
<dbReference type="Proteomes" id="UP000008694">
    <property type="component" value="Unassembled WGS sequence"/>
</dbReference>
<dbReference type="AlphaFoldDB" id="D7MJD1"/>
<dbReference type="Gramene" id="scaffold_704007.1">
    <property type="protein sequence ID" value="scaffold_704007.1"/>
    <property type="gene ID" value="scaffold_704007.1"/>
</dbReference>
<accession>D7MJD1</accession>
<dbReference type="HOGENOM" id="CLU_666241_0_0_1"/>
<sequence>MVTFVGFLSFIVFFFVICNQNLETACVDEEDTELPATSSSIAEPTQRSDETPNQTQPSSATSRPLPPMQTHPSSSTSRPRTQPSLFASRLRPPMQTQPPSFSSRPHPPMQTQPSSSFSRPRAPMQTQPSLFASRLRPPMQTQPPSFSSRPHPPMQTQPSSPFSRSRPPMQLSSSSSRPHTPMQTQPPSFSSRPHHPMQTQPSSSSSRPRPPIETQPSSSSSRPHTPIMRQPSSSSSIPHPPNGTQPSSSSLPPPERQPSSSQHRRHEASSSYCGNDNRFLNIAPRHHHERDHPELVPEPHHMDALSWMALGYCLTAGLEFNSIYAQAHNDPFKLTPRLIYMSVINMSALMNLIGANAILARTMPRIAFMLDRLGSVLVLVNSILAANPALPLPYAVAYVLGLILAYIYCSICP</sequence>
<feature type="compositionally biased region" description="Low complexity" evidence="1">
    <location>
        <begin position="158"/>
        <end position="178"/>
    </location>
</feature>
<reference evidence="5" key="1">
    <citation type="journal article" date="2011" name="Nat. Genet.">
        <title>The Arabidopsis lyrata genome sequence and the basis of rapid genome size change.</title>
        <authorList>
            <person name="Hu T.T."/>
            <person name="Pattyn P."/>
            <person name="Bakker E.G."/>
            <person name="Cao J."/>
            <person name="Cheng J.-F."/>
            <person name="Clark R.M."/>
            <person name="Fahlgren N."/>
            <person name="Fawcett J.A."/>
            <person name="Grimwood J."/>
            <person name="Gundlach H."/>
            <person name="Haberer G."/>
            <person name="Hollister J.D."/>
            <person name="Ossowski S."/>
            <person name="Ottilar R.P."/>
            <person name="Salamov A.A."/>
            <person name="Schneeberger K."/>
            <person name="Spannagl M."/>
            <person name="Wang X."/>
            <person name="Yang L."/>
            <person name="Nasrallah M.E."/>
            <person name="Bergelson J."/>
            <person name="Carrington J.C."/>
            <person name="Gaut B.S."/>
            <person name="Schmutz J."/>
            <person name="Mayer K.F.X."/>
            <person name="Van de Peer Y."/>
            <person name="Grigoriev I.V."/>
            <person name="Nordborg M."/>
            <person name="Weigel D."/>
            <person name="Guo Y.-L."/>
        </authorList>
    </citation>
    <scope>NUCLEOTIDE SEQUENCE [LARGE SCALE GENOMIC DNA]</scope>
    <source>
        <strain evidence="5">cv. MN47</strain>
    </source>
</reference>
<dbReference type="EMBL" id="GL348719">
    <property type="protein sequence ID" value="EFH46988.1"/>
    <property type="molecule type" value="Genomic_DNA"/>
</dbReference>
<feature type="compositionally biased region" description="Low complexity" evidence="1">
    <location>
        <begin position="70"/>
        <end position="84"/>
    </location>
</feature>
<organism evidence="5">
    <name type="scientific">Arabidopsis lyrata subsp. lyrata</name>
    <name type="common">Lyre-leaved rock-cress</name>
    <dbReference type="NCBI Taxonomy" id="81972"/>
    <lineage>
        <taxon>Eukaryota</taxon>
        <taxon>Viridiplantae</taxon>
        <taxon>Streptophyta</taxon>
        <taxon>Embryophyta</taxon>
        <taxon>Tracheophyta</taxon>
        <taxon>Spermatophyta</taxon>
        <taxon>Magnoliopsida</taxon>
        <taxon>eudicotyledons</taxon>
        <taxon>Gunneridae</taxon>
        <taxon>Pentapetalae</taxon>
        <taxon>rosids</taxon>
        <taxon>malvids</taxon>
        <taxon>Brassicales</taxon>
        <taxon>Brassicaceae</taxon>
        <taxon>Camelineae</taxon>
        <taxon>Arabidopsis</taxon>
    </lineage>
</organism>
<feature type="compositionally biased region" description="Polar residues" evidence="1">
    <location>
        <begin position="181"/>
        <end position="191"/>
    </location>
</feature>
<feature type="signal peptide" evidence="3">
    <location>
        <begin position="1"/>
        <end position="18"/>
    </location>
</feature>
<feature type="compositionally biased region" description="Polar residues" evidence="1">
    <location>
        <begin position="111"/>
        <end position="130"/>
    </location>
</feature>
<evidence type="ECO:0000313" key="4">
    <source>
        <dbReference type="EMBL" id="EFH46988.1"/>
    </source>
</evidence>
<protein>
    <submittedName>
        <fullName evidence="4">Uncharacterized protein</fullName>
    </submittedName>
</protein>
<evidence type="ECO:0000313" key="5">
    <source>
        <dbReference type="Proteomes" id="UP000008694"/>
    </source>
</evidence>